<evidence type="ECO:0000256" key="6">
    <source>
        <dbReference type="ARBA" id="ARBA00022478"/>
    </source>
</evidence>
<dbReference type="Gene3D" id="2.40.50.100">
    <property type="match status" value="1"/>
</dbReference>
<dbReference type="GO" id="GO:0003899">
    <property type="term" value="F:DNA-directed RNA polymerase activity"/>
    <property type="evidence" value="ECO:0007669"/>
    <property type="project" value="UniProtKB-EC"/>
</dbReference>
<dbReference type="SUPFAM" id="SSF64484">
    <property type="entry name" value="beta and beta-prime subunits of DNA dependent RNA-polymerase"/>
    <property type="match status" value="1"/>
</dbReference>
<dbReference type="InterPro" id="IPR007641">
    <property type="entry name" value="RNA_pol_Rpb2_7"/>
</dbReference>
<name>A0A5C1H7S8_9APIC</name>
<evidence type="ECO:0000256" key="13">
    <source>
        <dbReference type="ARBA" id="ARBA00031090"/>
    </source>
</evidence>
<evidence type="ECO:0000256" key="15">
    <source>
        <dbReference type="ARBA" id="ARBA00048552"/>
    </source>
</evidence>
<comment type="function">
    <text evidence="1">DNA-dependent RNA polymerase catalyzes the transcription of DNA into RNA using the four ribonucleoside triphosphates as substrates.</text>
</comment>
<evidence type="ECO:0000256" key="12">
    <source>
        <dbReference type="ARBA" id="ARBA00026088"/>
    </source>
</evidence>
<dbReference type="InterPro" id="IPR037033">
    <property type="entry name" value="DNA-dir_RNAP_su2_hyb_sf"/>
</dbReference>
<proteinExistence type="inferred from homology"/>
<dbReference type="Gene3D" id="3.90.1110.10">
    <property type="entry name" value="RNA polymerase Rpb2, domain 2"/>
    <property type="match status" value="1"/>
</dbReference>
<feature type="domain" description="RNA polymerase Rpb2" evidence="18">
    <location>
        <begin position="982"/>
        <end position="1056"/>
    </location>
</feature>
<accession>A0A5C1H7S8</accession>
<evidence type="ECO:0000256" key="14">
    <source>
        <dbReference type="ARBA" id="ARBA00032782"/>
    </source>
</evidence>
<keyword evidence="9" id="KW-0548">Nucleotidyltransferase</keyword>
<dbReference type="Pfam" id="PF04560">
    <property type="entry name" value="RNA_pol_Rpb2_7"/>
    <property type="match status" value="1"/>
</dbReference>
<keyword evidence="10" id="KW-0933">Apicoplast</keyword>
<evidence type="ECO:0000259" key="17">
    <source>
        <dbReference type="Pfam" id="PF00562"/>
    </source>
</evidence>
<dbReference type="GO" id="GO:0003677">
    <property type="term" value="F:DNA binding"/>
    <property type="evidence" value="ECO:0007669"/>
    <property type="project" value="InterPro"/>
</dbReference>
<dbReference type="PANTHER" id="PTHR20856">
    <property type="entry name" value="DNA-DIRECTED RNA POLYMERASE I SUBUNIT 2"/>
    <property type="match status" value="1"/>
</dbReference>
<evidence type="ECO:0000256" key="1">
    <source>
        <dbReference type="ARBA" id="ARBA00004026"/>
    </source>
</evidence>
<dbReference type="GO" id="GO:0032549">
    <property type="term" value="F:ribonucleoside binding"/>
    <property type="evidence" value="ECO:0007669"/>
    <property type="project" value="InterPro"/>
</dbReference>
<evidence type="ECO:0000313" key="20">
    <source>
        <dbReference type="EMBL" id="QEM01671.1"/>
    </source>
</evidence>
<dbReference type="Gene3D" id="3.90.1100.10">
    <property type="match status" value="1"/>
</dbReference>
<keyword evidence="8" id="KW-0808">Transferase</keyword>
<keyword evidence="7" id="KW-0934">Plastid</keyword>
<dbReference type="GO" id="GO:0006351">
    <property type="term" value="P:DNA-templated transcription"/>
    <property type="evidence" value="ECO:0007669"/>
    <property type="project" value="InterPro"/>
</dbReference>
<evidence type="ECO:0000256" key="3">
    <source>
        <dbReference type="ARBA" id="ARBA00006835"/>
    </source>
</evidence>
<evidence type="ECO:0000259" key="19">
    <source>
        <dbReference type="Pfam" id="PF04565"/>
    </source>
</evidence>
<evidence type="ECO:0000256" key="4">
    <source>
        <dbReference type="ARBA" id="ARBA00012418"/>
    </source>
</evidence>
<dbReference type="AlphaFoldDB" id="A0A5C1H7S8"/>
<evidence type="ECO:0000256" key="11">
    <source>
        <dbReference type="ARBA" id="ARBA00023163"/>
    </source>
</evidence>
<dbReference type="Gene3D" id="3.90.1800.10">
    <property type="entry name" value="RNA polymerase alpha subunit dimerisation domain"/>
    <property type="match status" value="1"/>
</dbReference>
<dbReference type="Gene3D" id="2.40.50.150">
    <property type="match status" value="1"/>
</dbReference>
<gene>
    <name evidence="20" type="primary">rpoB</name>
</gene>
<dbReference type="InterPro" id="IPR014724">
    <property type="entry name" value="RNA_pol_RPB2_OB-fold"/>
</dbReference>
<dbReference type="InterPro" id="IPR007645">
    <property type="entry name" value="RNA_pol_Rpb2_3"/>
</dbReference>
<dbReference type="Pfam" id="PF00562">
    <property type="entry name" value="RNA_pol_Rpb2_6"/>
    <property type="match status" value="1"/>
</dbReference>
<evidence type="ECO:0000256" key="16">
    <source>
        <dbReference type="RuleBase" id="RU000434"/>
    </source>
</evidence>
<dbReference type="InterPro" id="IPR042107">
    <property type="entry name" value="DNA-dir_RNA_pol_bsu_ext_1_sf"/>
</dbReference>
<evidence type="ECO:0000256" key="10">
    <source>
        <dbReference type="ARBA" id="ARBA00022887"/>
    </source>
</evidence>
<dbReference type="GO" id="GO:0020011">
    <property type="term" value="C:apicoplast"/>
    <property type="evidence" value="ECO:0007669"/>
    <property type="project" value="UniProtKB-SubCell"/>
</dbReference>
<comment type="subunit">
    <text evidence="12">In plastids the minimal PEP RNA polymerase catalytic core is composed of four subunits: alpha, beta, beta', and beta''. When a (nuclear-encoded) sigma factor is associated with the core the holoenzyme is formed, which can initiate transcription.</text>
</comment>
<evidence type="ECO:0000256" key="8">
    <source>
        <dbReference type="ARBA" id="ARBA00022679"/>
    </source>
</evidence>
<dbReference type="Pfam" id="PF04565">
    <property type="entry name" value="RNA_pol_Rpb2_3"/>
    <property type="match status" value="1"/>
</dbReference>
<evidence type="ECO:0000256" key="2">
    <source>
        <dbReference type="ARBA" id="ARBA00004467"/>
    </source>
</evidence>
<feature type="domain" description="DNA-directed RNA polymerase subunit 2 hybrid-binding" evidence="17">
    <location>
        <begin position="582"/>
        <end position="980"/>
    </location>
</feature>
<dbReference type="Gene3D" id="2.30.150.10">
    <property type="entry name" value="DNA-directed RNA polymerase, beta subunit, external 1 domain"/>
    <property type="match status" value="1"/>
</dbReference>
<comment type="subcellular location">
    <subcellularLocation>
        <location evidence="2">Plastid</location>
        <location evidence="2">Apicoplast</location>
    </subcellularLocation>
</comment>
<evidence type="ECO:0000259" key="18">
    <source>
        <dbReference type="Pfam" id="PF04560"/>
    </source>
</evidence>
<evidence type="ECO:0000256" key="5">
    <source>
        <dbReference type="ARBA" id="ARBA00021955"/>
    </source>
</evidence>
<comment type="catalytic activity">
    <reaction evidence="15">
        <text>RNA(n) + a ribonucleoside 5'-triphosphate = RNA(n+1) + diphosphate</text>
        <dbReference type="Rhea" id="RHEA:21248"/>
        <dbReference type="Rhea" id="RHEA-COMP:14527"/>
        <dbReference type="Rhea" id="RHEA-COMP:17342"/>
        <dbReference type="ChEBI" id="CHEBI:33019"/>
        <dbReference type="ChEBI" id="CHEBI:61557"/>
        <dbReference type="ChEBI" id="CHEBI:140395"/>
        <dbReference type="EC" id="2.7.7.6"/>
    </reaction>
</comment>
<protein>
    <recommendedName>
        <fullName evidence="5">DNA-directed RNA polymerase subunit beta</fullName>
        <ecNumber evidence="4">2.7.7.6</ecNumber>
    </recommendedName>
    <alternativeName>
        <fullName evidence="14">PEP</fullName>
    </alternativeName>
    <alternativeName>
        <fullName evidence="13">Plastid-encoded RNA polymerase subunit beta</fullName>
    </alternativeName>
</protein>
<keyword evidence="6 20" id="KW-0240">DNA-directed RNA polymerase</keyword>
<dbReference type="Gene3D" id="2.40.270.10">
    <property type="entry name" value="DNA-directed RNA polymerase, subunit 2, domain 6"/>
    <property type="match status" value="1"/>
</dbReference>
<dbReference type="EC" id="2.7.7.6" evidence="4"/>
<dbReference type="InterPro" id="IPR015712">
    <property type="entry name" value="DNA-dir_RNA_pol_su2"/>
</dbReference>
<dbReference type="InterPro" id="IPR007120">
    <property type="entry name" value="DNA-dir_RNAP_su2_dom"/>
</dbReference>
<keyword evidence="11" id="KW-0804">Transcription</keyword>
<reference evidence="20" key="1">
    <citation type="journal article" date="2019" name="Genome Biol. Evol.">
        <title>Nephromyces represents a diverse and novel lineage of the Apicomplexa that has retained apicoplasts.</title>
        <authorList>
            <person name="Munoz-Gomez S.A."/>
            <person name="Durnin K."/>
            <person name="Eme L."/>
            <person name="Paight C."/>
            <person name="Lane C.E."/>
            <person name="Saffo M.B."/>
            <person name="Slamovits C.H."/>
        </authorList>
    </citation>
    <scope>NUCLEOTIDE SEQUENCE</scope>
    <source>
        <strain evidence="20">461</strain>
    </source>
</reference>
<dbReference type="EMBL" id="MK573203">
    <property type="protein sequence ID" value="QEM01671.1"/>
    <property type="molecule type" value="Genomic_DNA"/>
</dbReference>
<organism evidence="20">
    <name type="scientific">Nephromyces sp. ex Molgula occidentalis</name>
    <dbReference type="NCBI Taxonomy" id="2544991"/>
    <lineage>
        <taxon>Eukaryota</taxon>
        <taxon>Sar</taxon>
        <taxon>Alveolata</taxon>
        <taxon>Apicomplexa</taxon>
        <taxon>Aconoidasida</taxon>
        <taxon>Nephromycida</taxon>
        <taxon>Nephromyces</taxon>
    </lineage>
</organism>
<evidence type="ECO:0000256" key="9">
    <source>
        <dbReference type="ARBA" id="ARBA00022695"/>
    </source>
</evidence>
<dbReference type="InterPro" id="IPR037034">
    <property type="entry name" value="RNA_pol_Rpb2_2_sf"/>
</dbReference>
<evidence type="ECO:0000256" key="7">
    <source>
        <dbReference type="ARBA" id="ARBA00022640"/>
    </source>
</evidence>
<feature type="domain" description="RNA polymerase Rpb2" evidence="19">
    <location>
        <begin position="380"/>
        <end position="437"/>
    </location>
</feature>
<dbReference type="GO" id="GO:0000428">
    <property type="term" value="C:DNA-directed RNA polymerase complex"/>
    <property type="evidence" value="ECO:0007669"/>
    <property type="project" value="UniProtKB-KW"/>
</dbReference>
<comment type="similarity">
    <text evidence="3 16">Belongs to the RNA polymerase beta chain family.</text>
</comment>
<sequence length="1063" mass="125488">MLYSIVPFSLKNTEILSINYINFLKYKLIKKINILIPKKLFFKNYFKLIFNFKNLQINTTKYENKILEHNLLKINPFLQIKIPIIIYSFYKNKYNFFNLNLINFPKLDFQENFILNGLQRTLLSKIKRNEGIYFYNKLKFNNLIYIACIKLNNYNKLFIEINQDNLIMLYDNTFKIKINFILFLHFIGITNNTLIKFSKYGNSIIFRQLLKKSFKSYYTLSYNLFKYFKFFIKISLTFFNLNFEFKIFNKISLNYINNFNLTTSIIKNKLFNLFGFDFRNQIIYLPKDLIGIMDTLLDLKYKKKSINNLDHFGYKKIESFNTILFDKLEFILEQKINKFKHILTKFFNSNLTNKFLIKLLNNNKTFINFQEYLNINPFVQYLDQLNSLSEIIHKLKLSKETFSKKNLNFRDIKFSELSKLCLIDTSEGLNSGLIVSLPNNIIKTKLNTLITPFKFKNKENEKFSIKFMDSLYQDKTQISLDKLFIRKNLNFNKFTILIFENSFFKTINTKIKFNIILNEKDLFSPSENLIPFMFHNDPARWLIGSKMQSQSVPLIYKQKSFIFTGYEQLISRKNINIINCFQEGIIIYVSSYKIIIRDLFNREIIYYLKNYNFSNQGIIINYTPIIWIGERVTSGQLIAVNQDFIENEFCIGNNVFIMYGSYLGYEFEDSLIINKNLIENNIFSSLHMDIYETMILFDKLNPEFIYSNIPKYNKYSKRNLDSFGIIKKGSKILENDLILAKIGFNIINFKKESLKNFLFILFGTKLKNIIDKSIIITSGNSGRVIKIEIFIDKKLIYQNILLKIRIFIIKQRLLEIGDKIWGRYGNKGVISYISNSVDLPYTKDYIKPDIITGSLGVPSRMNLGQLFETLFGISCFYLDKRLLIDKNINEKCNFNLLKSLCYNNLKQINLNIGTSTIFNPYIPGKISLIDGRWGYKIKGSVLFGCSLYTKLIHMVKNKIHYRTIGPYSEITQQPVKGRSKKGGQRFGEMEVWALEAFGSAYNLRELLNIKSDDIKSRLNMQENLLYNKNLILTTISESFRLVLNEIKGLALNIESFLINPFSR</sequence>